<evidence type="ECO:0000259" key="13">
    <source>
        <dbReference type="PROSITE" id="PS51192"/>
    </source>
</evidence>
<evidence type="ECO:0000313" key="17">
    <source>
        <dbReference type="EMBL" id="KAG7558255.1"/>
    </source>
</evidence>
<evidence type="ECO:0000256" key="7">
    <source>
        <dbReference type="ARBA" id="ARBA00023163"/>
    </source>
</evidence>
<comment type="caution">
    <text evidence="17">The sequence shown here is derived from an EMBL/GenBank/DDBJ whole genome shotgun (WGS) entry which is preliminary data.</text>
</comment>
<evidence type="ECO:0000259" key="16">
    <source>
        <dbReference type="PROSITE" id="PS51666"/>
    </source>
</evidence>
<dbReference type="PROSITE" id="PS51194">
    <property type="entry name" value="HELICASE_CTER"/>
    <property type="match status" value="1"/>
</dbReference>
<dbReference type="CDD" id="cd18793">
    <property type="entry name" value="SF2_C_SNF"/>
    <property type="match status" value="1"/>
</dbReference>
<dbReference type="Gene3D" id="1.20.920.10">
    <property type="entry name" value="Bromodomain-like"/>
    <property type="match status" value="1"/>
</dbReference>
<evidence type="ECO:0000256" key="8">
    <source>
        <dbReference type="ARBA" id="ARBA00023242"/>
    </source>
</evidence>
<keyword evidence="10" id="KW-0175">Coiled coil</keyword>
<sequence length="1397" mass="156955">MDNFGSSMTVDSQDGGQQSGLRLPAAHRVAFSPQAEQQIIRAMDKNKFNTILIKAQQLKKAGWTEETSTDLQSLMDVLRLVSAHGPGGAQRPPSNGQHAVSSAPSAGPAAGPSHMNMTPAQLSQLRTQVHAFKNLGRNVPLPEHVQQAVMGESPLAGPADPHAQAIDKTVEAMMEMDKARTLASAASSSVQSRERPYAGEYDEDSVIYPYNTLSSDPVLYLDRPTSDVPFSMSKFQRLLVPALMPRGIDPYLIQEEHERYLQGRMNWRQRELEQTLVPGGSLNGAKPVPNLTAQANGRPLGGEQKSPASIRLAIELRGLRLRDKQKLLREDMLRDINAATRLPSERTDFRRMRTFTLRSAKETEDAEKRQRLERERLSKDKHLQYVRGICDHGISLVETARRSSEKSKRLGLAVLRMHKDIEKEEQRRLEKLAKERLKALKNDDEDSYRALIDQAKDTRITHLLKRTDAYLDSLANQVKLQQEDVKHGGQPGNRNANLPIDGGAEATKGDYLAMTHLIKESVTKQADLLVGGTLKGYQIQGLEWMVSLYNNKLNGILADEMGLGKTIQTISLITYLIEKKQENGPYLVLVPLSTLTNWTSEFKLWAPGVKVLILKGDKNSRKALADQVKRVDFQVLLTTYEYVIKEANALGRIRWHHMIIDEGHRMKNAQSKLAKTLNEKYSTKFRIILTGTPLQNNIPELWALLNFVLPKVFNSAKSFDEWFNAPFAGTGSETAEMTEEEKLLVVKGLHKVLRPFLLRRLKKDVESELPDKTEKIIKIKMSSLQTVLYRHMKEFGKLIRDGGNTQNGKASALQNMVIQLRKICQHPFANQSTEADIDPVAFAGGGASDKVWRCSGKFELLDRVLPKLFKTNHKVLIFFQWTTVMDIMEDFLHYRDIKFCRLDGHTKAEVRQELLSTFNNPDSPYKIFLLSTRAGGLGLNLQSSDTVIIFDSDYNPHADLQAQDRAHRIGQKKEVRVFRLVTSGTVEEGIIEVAKRKLALDGQIIQAGKFDGHTTAEERESFLRSLLERENEEDEEDAEPDEDTLNDILARGDEERVLFAQMDEERKAAERAAGALPRLIQMNELPEPYTRKYEAVDEAKLQREADLVAGRGQRKKISINYNDEFNDADLFGADNSDDDDEGETVEERKAKRRRGAARSIREGDSASGTPQPQRKGRGAKRNLGFTDAEDAASTISDDQPRKRRRQASIGASEDGNDPAVAKLYKAIQSSIVQQILTHPGAAVFQDRVHKDTPLYYEMIKTPMWLKKVQTNISRGVYKMMDTFERDMMQIWANARIYNVDGSEIFELANELEALFQQIYKEKLNELDNKSANVSAAEGTPGAPQPPGPKLKLKLNTGAGRNTGRNGISSRAGTKKSYGASEDDEEEEEDARMSDSDD</sequence>
<dbReference type="InterPro" id="IPR049730">
    <property type="entry name" value="SNF2/RAD54-like_C"/>
</dbReference>
<dbReference type="Pfam" id="PF07529">
    <property type="entry name" value="HSA"/>
    <property type="match status" value="1"/>
</dbReference>
<gene>
    <name evidence="17" type="ORF">FFLO_02818</name>
</gene>
<dbReference type="Pfam" id="PF08880">
    <property type="entry name" value="QLQ"/>
    <property type="match status" value="1"/>
</dbReference>
<feature type="domain" description="HSA" evidence="15">
    <location>
        <begin position="370"/>
        <end position="442"/>
    </location>
</feature>
<evidence type="ECO:0000256" key="3">
    <source>
        <dbReference type="ARBA" id="ARBA00022801"/>
    </source>
</evidence>
<evidence type="ECO:0000259" key="12">
    <source>
        <dbReference type="PROSITE" id="PS50014"/>
    </source>
</evidence>
<proteinExistence type="predicted"/>
<keyword evidence="8" id="KW-0539">Nucleus</keyword>
<dbReference type="InterPro" id="IPR014001">
    <property type="entry name" value="Helicase_ATP-bd"/>
</dbReference>
<accession>A0A8K0NQW6</accession>
<dbReference type="InterPro" id="IPR036427">
    <property type="entry name" value="Bromodomain-like_sf"/>
</dbReference>
<evidence type="ECO:0000256" key="5">
    <source>
        <dbReference type="ARBA" id="ARBA00023015"/>
    </source>
</evidence>
<dbReference type="EMBL" id="JABELV010000047">
    <property type="protein sequence ID" value="KAG7558255.1"/>
    <property type="molecule type" value="Genomic_DNA"/>
</dbReference>
<dbReference type="Gene3D" id="3.40.50.10810">
    <property type="entry name" value="Tandem AAA-ATPase domain"/>
    <property type="match status" value="1"/>
</dbReference>
<dbReference type="GO" id="GO:0042393">
    <property type="term" value="F:histone binding"/>
    <property type="evidence" value="ECO:0007669"/>
    <property type="project" value="InterPro"/>
</dbReference>
<dbReference type="PROSITE" id="PS51192">
    <property type="entry name" value="HELICASE_ATP_BIND_1"/>
    <property type="match status" value="1"/>
</dbReference>
<comment type="subcellular location">
    <subcellularLocation>
        <location evidence="1">Nucleus</location>
    </subcellularLocation>
</comment>
<dbReference type="GO" id="GO:0006338">
    <property type="term" value="P:chromatin remodeling"/>
    <property type="evidence" value="ECO:0007669"/>
    <property type="project" value="UniProtKB-ARBA"/>
</dbReference>
<dbReference type="Pfam" id="PF00176">
    <property type="entry name" value="SNF2-rel_dom"/>
    <property type="match status" value="1"/>
</dbReference>
<dbReference type="PROSITE" id="PS50014">
    <property type="entry name" value="BROMODOMAIN_2"/>
    <property type="match status" value="1"/>
</dbReference>
<dbReference type="InterPro" id="IPR001650">
    <property type="entry name" value="Helicase_C-like"/>
</dbReference>
<dbReference type="SUPFAM" id="SSF52540">
    <property type="entry name" value="P-loop containing nucleoside triphosphate hydrolases"/>
    <property type="match status" value="2"/>
</dbReference>
<dbReference type="PRINTS" id="PR00503">
    <property type="entry name" value="BROMODOMAIN"/>
</dbReference>
<dbReference type="InterPro" id="IPR027417">
    <property type="entry name" value="P-loop_NTPase"/>
</dbReference>
<dbReference type="GO" id="GO:0005524">
    <property type="term" value="F:ATP binding"/>
    <property type="evidence" value="ECO:0007669"/>
    <property type="project" value="InterPro"/>
</dbReference>
<keyword evidence="7" id="KW-0804">Transcription</keyword>
<dbReference type="SMART" id="SM00951">
    <property type="entry name" value="QLQ"/>
    <property type="match status" value="1"/>
</dbReference>
<dbReference type="SMART" id="SM00573">
    <property type="entry name" value="HSA"/>
    <property type="match status" value="1"/>
</dbReference>
<dbReference type="Pfam" id="PF00271">
    <property type="entry name" value="Helicase_C"/>
    <property type="match status" value="1"/>
</dbReference>
<feature type="coiled-coil region" evidence="10">
    <location>
        <begin position="415"/>
        <end position="443"/>
    </location>
</feature>
<feature type="region of interest" description="Disordered" evidence="11">
    <location>
        <begin position="1331"/>
        <end position="1397"/>
    </location>
</feature>
<dbReference type="InterPro" id="IPR000330">
    <property type="entry name" value="SNF2_N"/>
</dbReference>
<evidence type="ECO:0000256" key="1">
    <source>
        <dbReference type="ARBA" id="ARBA00004123"/>
    </source>
</evidence>
<keyword evidence="2" id="KW-0547">Nucleotide-binding</keyword>
<dbReference type="FunFam" id="3.40.50.10810:FF:000008">
    <property type="entry name" value="Chromatin structure-remodeling complex subunit snf21"/>
    <property type="match status" value="1"/>
</dbReference>
<keyword evidence="5" id="KW-0805">Transcription regulation</keyword>
<dbReference type="SUPFAM" id="SSF47370">
    <property type="entry name" value="Bromodomain"/>
    <property type="match status" value="1"/>
</dbReference>
<dbReference type="PROSITE" id="PS51204">
    <property type="entry name" value="HSA"/>
    <property type="match status" value="1"/>
</dbReference>
<name>A0A8K0NQW6_9TREE</name>
<evidence type="ECO:0000256" key="9">
    <source>
        <dbReference type="PROSITE-ProRule" id="PRU00035"/>
    </source>
</evidence>
<feature type="domain" description="QLQ" evidence="16">
    <location>
        <begin position="116"/>
        <end position="151"/>
    </location>
</feature>
<dbReference type="Gene3D" id="1.20.5.170">
    <property type="match status" value="1"/>
</dbReference>
<keyword evidence="6 9" id="KW-0103">Bromodomain</keyword>
<feature type="region of interest" description="Disordered" evidence="11">
    <location>
        <begin position="1126"/>
        <end position="1215"/>
    </location>
</feature>
<feature type="region of interest" description="Disordered" evidence="11">
    <location>
        <begin position="1"/>
        <end position="20"/>
    </location>
</feature>
<evidence type="ECO:0000259" key="15">
    <source>
        <dbReference type="PROSITE" id="PS51204"/>
    </source>
</evidence>
<dbReference type="CDD" id="cd17996">
    <property type="entry name" value="DEXHc_SMARCA2_SMARCA4"/>
    <property type="match status" value="1"/>
</dbReference>
<evidence type="ECO:0000256" key="2">
    <source>
        <dbReference type="ARBA" id="ARBA00022741"/>
    </source>
</evidence>
<dbReference type="SMART" id="SM00487">
    <property type="entry name" value="DEXDc"/>
    <property type="match status" value="1"/>
</dbReference>
<feature type="domain" description="Helicase C-terminal" evidence="14">
    <location>
        <begin position="860"/>
        <end position="1046"/>
    </location>
</feature>
<dbReference type="GO" id="GO:0006355">
    <property type="term" value="P:regulation of DNA-templated transcription"/>
    <property type="evidence" value="ECO:0007669"/>
    <property type="project" value="InterPro"/>
</dbReference>
<feature type="compositionally biased region" description="Acidic residues" evidence="11">
    <location>
        <begin position="1380"/>
        <end position="1389"/>
    </location>
</feature>
<evidence type="ECO:0000256" key="4">
    <source>
        <dbReference type="ARBA" id="ARBA00022840"/>
    </source>
</evidence>
<dbReference type="Proteomes" id="UP000812966">
    <property type="component" value="Unassembled WGS sequence"/>
</dbReference>
<feature type="domain" description="Helicase ATP-binding" evidence="13">
    <location>
        <begin position="546"/>
        <end position="711"/>
    </location>
</feature>
<dbReference type="InterPro" id="IPR014012">
    <property type="entry name" value="HSA_dom"/>
</dbReference>
<dbReference type="InterPro" id="IPR014978">
    <property type="entry name" value="Gln-Leu-Gln_QLQ"/>
</dbReference>
<evidence type="ECO:0000256" key="6">
    <source>
        <dbReference type="ARBA" id="ARBA00023117"/>
    </source>
</evidence>
<protein>
    <submittedName>
        <fullName evidence="17">Uncharacterized protein</fullName>
    </submittedName>
</protein>
<dbReference type="Pfam" id="PF00439">
    <property type="entry name" value="Bromodomain"/>
    <property type="match status" value="1"/>
</dbReference>
<feature type="compositionally biased region" description="Low complexity" evidence="11">
    <location>
        <begin position="1353"/>
        <end position="1366"/>
    </location>
</feature>
<dbReference type="Pfam" id="PF14619">
    <property type="entry name" value="SnAC"/>
    <property type="match status" value="1"/>
</dbReference>
<dbReference type="PANTHER" id="PTHR10799">
    <property type="entry name" value="SNF2/RAD54 HELICASE FAMILY"/>
    <property type="match status" value="1"/>
</dbReference>
<dbReference type="OrthoDB" id="5857104at2759"/>
<keyword evidence="4" id="KW-0067">ATP-binding</keyword>
<dbReference type="CDD" id="cd04369">
    <property type="entry name" value="Bromodomain"/>
    <property type="match status" value="1"/>
</dbReference>
<keyword evidence="18" id="KW-1185">Reference proteome</keyword>
<dbReference type="InterPro" id="IPR029295">
    <property type="entry name" value="SnAC"/>
</dbReference>
<evidence type="ECO:0000256" key="11">
    <source>
        <dbReference type="SAM" id="MobiDB-lite"/>
    </source>
</evidence>
<dbReference type="InterPro" id="IPR038718">
    <property type="entry name" value="SNF2-like_sf"/>
</dbReference>
<dbReference type="SMART" id="SM00490">
    <property type="entry name" value="HELICc"/>
    <property type="match status" value="1"/>
</dbReference>
<dbReference type="SMART" id="SM00297">
    <property type="entry name" value="BROMO"/>
    <property type="match status" value="1"/>
</dbReference>
<dbReference type="GO" id="GO:0005634">
    <property type="term" value="C:nucleus"/>
    <property type="evidence" value="ECO:0007669"/>
    <property type="project" value="UniProtKB-SubCell"/>
</dbReference>
<feature type="domain" description="Bromo" evidence="12">
    <location>
        <begin position="1246"/>
        <end position="1305"/>
    </location>
</feature>
<feature type="compositionally biased region" description="Low complexity" evidence="11">
    <location>
        <begin position="101"/>
        <end position="113"/>
    </location>
</feature>
<keyword evidence="3" id="KW-0378">Hydrolase</keyword>
<dbReference type="SMART" id="SM01314">
    <property type="entry name" value="SnAC"/>
    <property type="match status" value="1"/>
</dbReference>
<evidence type="ECO:0000256" key="10">
    <source>
        <dbReference type="SAM" id="Coils"/>
    </source>
</evidence>
<organism evidence="17 18">
    <name type="scientific">Filobasidium floriforme</name>
    <dbReference type="NCBI Taxonomy" id="5210"/>
    <lineage>
        <taxon>Eukaryota</taxon>
        <taxon>Fungi</taxon>
        <taxon>Dikarya</taxon>
        <taxon>Basidiomycota</taxon>
        <taxon>Agaricomycotina</taxon>
        <taxon>Tremellomycetes</taxon>
        <taxon>Filobasidiales</taxon>
        <taxon>Filobasidiaceae</taxon>
        <taxon>Filobasidium</taxon>
    </lineage>
</organism>
<feature type="region of interest" description="Disordered" evidence="11">
    <location>
        <begin position="83"/>
        <end position="117"/>
    </location>
</feature>
<feature type="compositionally biased region" description="Acidic residues" evidence="11">
    <location>
        <begin position="1135"/>
        <end position="1144"/>
    </location>
</feature>
<dbReference type="GO" id="GO:0016787">
    <property type="term" value="F:hydrolase activity"/>
    <property type="evidence" value="ECO:0007669"/>
    <property type="project" value="UniProtKB-KW"/>
</dbReference>
<dbReference type="Gene3D" id="3.40.50.300">
    <property type="entry name" value="P-loop containing nucleotide triphosphate hydrolases"/>
    <property type="match status" value="1"/>
</dbReference>
<evidence type="ECO:0000313" key="18">
    <source>
        <dbReference type="Proteomes" id="UP000812966"/>
    </source>
</evidence>
<dbReference type="InterPro" id="IPR001487">
    <property type="entry name" value="Bromodomain"/>
</dbReference>
<dbReference type="PROSITE" id="PS51666">
    <property type="entry name" value="QLQ"/>
    <property type="match status" value="1"/>
</dbReference>
<evidence type="ECO:0000259" key="14">
    <source>
        <dbReference type="PROSITE" id="PS51194"/>
    </source>
</evidence>
<reference evidence="17" key="1">
    <citation type="submission" date="2020-04" db="EMBL/GenBank/DDBJ databases">
        <title>Analysis of mating type loci in Filobasidium floriforme.</title>
        <authorList>
            <person name="Nowrousian M."/>
        </authorList>
    </citation>
    <scope>NUCLEOTIDE SEQUENCE</scope>
    <source>
        <strain evidence="17">CBS 6242</strain>
    </source>
</reference>